<sequence length="116" mass="12464">MAKRAGLTNKVLAEPLVSVKEDRRTSKVLESGNVLDGVSALASMRRKYRASVLAVSKRFNVVVGPVDLPTARIDLDAAKILRIAKRAGVVPLNLSSKDIAPSTTRKPTQKATSKAR</sequence>
<evidence type="ECO:0000313" key="2">
    <source>
        <dbReference type="EMBL" id="QDQ28652.1"/>
    </source>
</evidence>
<proteinExistence type="predicted"/>
<accession>A0A516SKG4</accession>
<feature type="region of interest" description="Disordered" evidence="1">
    <location>
        <begin position="95"/>
        <end position="116"/>
    </location>
</feature>
<evidence type="ECO:0000313" key="3">
    <source>
        <dbReference type="Proteomes" id="UP000317550"/>
    </source>
</evidence>
<dbReference type="RefSeq" id="WP_144280035.1">
    <property type="nucleotide sequence ID" value="NZ_CP041730.1"/>
</dbReference>
<organism evidence="2 3">
    <name type="scientific">Chitinimonas arctica</name>
    <dbReference type="NCBI Taxonomy" id="2594795"/>
    <lineage>
        <taxon>Bacteria</taxon>
        <taxon>Pseudomonadati</taxon>
        <taxon>Pseudomonadota</taxon>
        <taxon>Betaproteobacteria</taxon>
        <taxon>Neisseriales</taxon>
        <taxon>Chitinibacteraceae</taxon>
        <taxon>Chitinimonas</taxon>
    </lineage>
</organism>
<reference evidence="3" key="1">
    <citation type="submission" date="2019-07" db="EMBL/GenBank/DDBJ databases">
        <title>Chitinimonas sp. nov., isolated from Ny-Alesund, arctica soil.</title>
        <authorList>
            <person name="Xu Q."/>
            <person name="Peng F."/>
        </authorList>
    </citation>
    <scope>NUCLEOTIDE SEQUENCE [LARGE SCALE GENOMIC DNA]</scope>
    <source>
        <strain evidence="3">R3-44</strain>
    </source>
</reference>
<evidence type="ECO:0000256" key="1">
    <source>
        <dbReference type="SAM" id="MobiDB-lite"/>
    </source>
</evidence>
<dbReference type="KEGG" id="cari:FNU76_21110"/>
<gene>
    <name evidence="2" type="ORF">FNU76_21110</name>
</gene>
<dbReference type="Proteomes" id="UP000317550">
    <property type="component" value="Chromosome"/>
</dbReference>
<keyword evidence="3" id="KW-1185">Reference proteome</keyword>
<protein>
    <submittedName>
        <fullName evidence="2">Uncharacterized protein</fullName>
    </submittedName>
</protein>
<dbReference type="AlphaFoldDB" id="A0A516SKG4"/>
<name>A0A516SKG4_9NEIS</name>
<dbReference type="EMBL" id="CP041730">
    <property type="protein sequence ID" value="QDQ28652.1"/>
    <property type="molecule type" value="Genomic_DNA"/>
</dbReference>